<dbReference type="Gene3D" id="3.30.70.1740">
    <property type="entry name" value="Bypass-of-forespore C, C-terminal domain"/>
    <property type="match status" value="1"/>
</dbReference>
<reference evidence="3" key="1">
    <citation type="submission" date="2017-04" db="EMBL/GenBank/DDBJ databases">
        <authorList>
            <person name="Varghese N."/>
            <person name="Submissions S."/>
        </authorList>
    </citation>
    <scope>NUCLEOTIDE SEQUENCE [LARGE SCALE GENOMIC DNA]</scope>
    <source>
        <strain evidence="3">N3/975</strain>
    </source>
</reference>
<accession>A0A1X7HM49</accession>
<proteinExistence type="predicted"/>
<dbReference type="STRING" id="1313296.SAMN05661091_4543"/>
<dbReference type="Proteomes" id="UP000192940">
    <property type="component" value="Chromosome I"/>
</dbReference>
<organism evidence="2 3">
    <name type="scientific">Paenibacillus uliginis N3/975</name>
    <dbReference type="NCBI Taxonomy" id="1313296"/>
    <lineage>
        <taxon>Bacteria</taxon>
        <taxon>Bacillati</taxon>
        <taxon>Bacillota</taxon>
        <taxon>Bacilli</taxon>
        <taxon>Bacillales</taxon>
        <taxon>Paenibacillaceae</taxon>
        <taxon>Paenibacillus</taxon>
    </lineage>
</organism>
<protein>
    <submittedName>
        <fullName evidence="2">Forespore regulator of the sigma-K checkpoint</fullName>
    </submittedName>
</protein>
<gene>
    <name evidence="2" type="ORF">SAMN05661091_4543</name>
</gene>
<evidence type="ECO:0000313" key="3">
    <source>
        <dbReference type="Proteomes" id="UP000192940"/>
    </source>
</evidence>
<dbReference type="AlphaFoldDB" id="A0A1X7HM49"/>
<dbReference type="Pfam" id="PF08955">
    <property type="entry name" value="BofC_C"/>
    <property type="match status" value="1"/>
</dbReference>
<dbReference type="InterPro" id="IPR038117">
    <property type="entry name" value="BofC_C_sf"/>
</dbReference>
<dbReference type="EMBL" id="LT840184">
    <property type="protein sequence ID" value="SMF89154.1"/>
    <property type="molecule type" value="Genomic_DNA"/>
</dbReference>
<sequence length="243" mass="27932">MKNIGQKGINLNVFQMKKQFRKRWRRWRRAIWTCTLILIIGGVVWAGQTLPDQMKKLLTQMTDDSPIALETLNYLQNGGDGESEEQRVFMQQLNDSQEKRIVHLRTLYVCGVEEQILGSLDADSVYTLLNNNPAWKGRMDDNGEVWLEETVSDDLSPTCKEQAYMSVDANGNLTLFDGPPQEEKVLRTFFQLDIDSMESSLPKDVLKQLQDGIRIQDIDEYNSVLSTFSDYARDMAENVMKAH</sequence>
<keyword evidence="3" id="KW-1185">Reference proteome</keyword>
<dbReference type="InterPro" id="IPR015050">
    <property type="entry name" value="BofC_C"/>
</dbReference>
<name>A0A1X7HM49_9BACL</name>
<evidence type="ECO:0000313" key="2">
    <source>
        <dbReference type="EMBL" id="SMF89154.1"/>
    </source>
</evidence>
<evidence type="ECO:0000259" key="1">
    <source>
        <dbReference type="Pfam" id="PF08955"/>
    </source>
</evidence>
<feature type="domain" description="Bypass of forespore C C-terminal" evidence="1">
    <location>
        <begin position="153"/>
        <end position="229"/>
    </location>
</feature>